<feature type="domain" description="Coenzyme PQQ synthesis protein F-like C-terminal lobe" evidence="12">
    <location>
        <begin position="779"/>
        <end position="877"/>
    </location>
</feature>
<accession>A0A7S4QAZ3</accession>
<dbReference type="SUPFAM" id="SSF63411">
    <property type="entry name" value="LuxS/MPP-like metallohydrolase"/>
    <property type="match status" value="4"/>
</dbReference>
<evidence type="ECO:0000259" key="12">
    <source>
        <dbReference type="Pfam" id="PF22456"/>
    </source>
</evidence>
<reference evidence="13" key="1">
    <citation type="submission" date="2021-01" db="EMBL/GenBank/DDBJ databases">
        <authorList>
            <person name="Corre E."/>
            <person name="Pelletier E."/>
            <person name="Niang G."/>
            <person name="Scheremetjew M."/>
            <person name="Finn R."/>
            <person name="Kale V."/>
            <person name="Holt S."/>
            <person name="Cochrane G."/>
            <person name="Meng A."/>
            <person name="Brown T."/>
            <person name="Cohen L."/>
        </authorList>
    </citation>
    <scope>NUCLEOTIDE SEQUENCE</scope>
    <source>
        <strain evidence="13">CCMP3105</strain>
    </source>
</reference>
<evidence type="ECO:0000259" key="9">
    <source>
        <dbReference type="Pfam" id="PF00675"/>
    </source>
</evidence>
<keyword evidence="5" id="KW-0378">Hydrolase</keyword>
<keyword evidence="7" id="KW-0482">Metalloprotease</keyword>
<evidence type="ECO:0000256" key="8">
    <source>
        <dbReference type="RuleBase" id="RU004447"/>
    </source>
</evidence>
<evidence type="ECO:0000256" key="2">
    <source>
        <dbReference type="ARBA" id="ARBA00007261"/>
    </source>
</evidence>
<comment type="similarity">
    <text evidence="2 8">Belongs to the peptidase M16 family.</text>
</comment>
<dbReference type="InterPro" id="IPR032632">
    <property type="entry name" value="Peptidase_M16_M"/>
</dbReference>
<dbReference type="FunFam" id="3.30.830.10:FF:000012">
    <property type="entry name" value="Protease 3"/>
    <property type="match status" value="1"/>
</dbReference>
<dbReference type="Pfam" id="PF05193">
    <property type="entry name" value="Peptidase_M16_C"/>
    <property type="match status" value="1"/>
</dbReference>
<dbReference type="FunFam" id="3.30.830.10:FF:000005">
    <property type="entry name" value="nardilysin isoform X1"/>
    <property type="match status" value="1"/>
</dbReference>
<dbReference type="Pfam" id="PF22456">
    <property type="entry name" value="PqqF-like_C_4"/>
    <property type="match status" value="1"/>
</dbReference>
<dbReference type="InterPro" id="IPR011249">
    <property type="entry name" value="Metalloenz_LuxS/M16"/>
</dbReference>
<dbReference type="GO" id="GO:0006508">
    <property type="term" value="P:proteolysis"/>
    <property type="evidence" value="ECO:0007669"/>
    <property type="project" value="UniProtKB-KW"/>
</dbReference>
<proteinExistence type="inferred from homology"/>
<dbReference type="GO" id="GO:0004222">
    <property type="term" value="F:metalloendopeptidase activity"/>
    <property type="evidence" value="ECO:0007669"/>
    <property type="project" value="InterPro"/>
</dbReference>
<dbReference type="Pfam" id="PF00675">
    <property type="entry name" value="Peptidase_M16"/>
    <property type="match status" value="1"/>
</dbReference>
<evidence type="ECO:0000256" key="7">
    <source>
        <dbReference type="ARBA" id="ARBA00023049"/>
    </source>
</evidence>
<dbReference type="InterPro" id="IPR054734">
    <property type="entry name" value="PqqF-like_C_4"/>
</dbReference>
<keyword evidence="3" id="KW-0645">Protease</keyword>
<keyword evidence="6" id="KW-0862">Zinc</keyword>
<dbReference type="AlphaFoldDB" id="A0A7S4QAZ3"/>
<evidence type="ECO:0000256" key="4">
    <source>
        <dbReference type="ARBA" id="ARBA00022723"/>
    </source>
</evidence>
<dbReference type="EMBL" id="HBNR01024870">
    <property type="protein sequence ID" value="CAE4577099.1"/>
    <property type="molecule type" value="Transcribed_RNA"/>
</dbReference>
<dbReference type="InterPro" id="IPR050626">
    <property type="entry name" value="Peptidase_M16"/>
</dbReference>
<name>A0A7S4QAZ3_9DINO</name>
<dbReference type="PROSITE" id="PS00143">
    <property type="entry name" value="INSULINASE"/>
    <property type="match status" value="1"/>
</dbReference>
<feature type="domain" description="Peptidase M16 middle/third" evidence="11">
    <location>
        <begin position="377"/>
        <end position="664"/>
    </location>
</feature>
<keyword evidence="4" id="KW-0479">Metal-binding</keyword>
<evidence type="ECO:0000259" key="11">
    <source>
        <dbReference type="Pfam" id="PF16187"/>
    </source>
</evidence>
<dbReference type="GO" id="GO:0005737">
    <property type="term" value="C:cytoplasm"/>
    <property type="evidence" value="ECO:0007669"/>
    <property type="project" value="UniProtKB-ARBA"/>
</dbReference>
<comment type="cofactor">
    <cofactor evidence="1">
        <name>Zn(2+)</name>
        <dbReference type="ChEBI" id="CHEBI:29105"/>
    </cofactor>
</comment>
<protein>
    <recommendedName>
        <fullName evidence="14">Insulin-degrading enzyme</fullName>
    </recommendedName>
</protein>
<evidence type="ECO:0000256" key="6">
    <source>
        <dbReference type="ARBA" id="ARBA00022833"/>
    </source>
</evidence>
<sequence length="982" mass="108699">MASEIAKPDADRRTYVFLQLDNGLRAVVGSDAQCDQAGAALCVNVGMCHERKELPGLAHFLEHMLFTGTRKYPREGEYHEFIQQNGGRANAYTACYFTNYMFEVKPEALEPALDRFSRFFTEPLLTRDCTDREVNAVDSEFHGGSTQPWWRYVGIMNMSANPDHPFHVACGNVRVLRDEPRELGFDLYEEMVKLYTSSYSANGMTLCVLGREGLPELQAMVREKFGGVADKGVRMPIGDAVSDKPPFLPRDWNRLLLMNPVKDVKELSFSWVIPYQGPLWRTKPTQYVSHLLGYEGSGSVTAVLKHKGLISACYCGNGAWLEGAFSLLNVVFELTDKGLSHLAEVGEHLFAFVGMLQKIPVERWIVEEMMNLRRMRFTFAEDRGPFSLCPAVALSLQTHPPSEALAGGVLLYDFDPGDISAVIGRLTLDSVRVCHQAKCVAERCPDRDSSYGSPMAFLPLEPAWTARWSAAAGPGDGTGAAALAAAAALGLRLPRPNPFIPEDLSLRLLPPGLSPVPVALAGTAAPVARVFHRQDGTFRQPKCHLLFQLYSPFVTRDVGSFVRVELWCRCVQEALSEYAYDAQVAGVSYALGLWSGGLSLAFAGFSDKLPVLLQAVAERMRSMAEVPEDIYSIVADSYADDLRNVAFHSPPYAQCSMAFSELTTRGISFSSRLRHQAFQHMTRHSLQGVAESLFDECHVEALVLGNATADDARGLAAEIARHLRLGRPLVRLPWRAEARLPGGRTLWELDGTDAEDPNHAVVLRVQLPQGAENEVMVALLSSVLAPKFFDVLRTQQQLGYVVQLGSNTSPKFAYLVAVVQTEFPPDYVRGRIDLFLQEHLTFVEGSLAEEEFEACRSGLLSELQAKPKSLAEELGRCQRAFGERSFDFLRRQRAADFLENSVTLDALRVFVRQRVREAPWLYTRVRKGLAKPDKPIPPGVAQPVELPGLRRWVGREAALGAIAEGAEWQALDCEVTGGASRL</sequence>
<evidence type="ECO:0000256" key="1">
    <source>
        <dbReference type="ARBA" id="ARBA00001947"/>
    </source>
</evidence>
<evidence type="ECO:0000313" key="13">
    <source>
        <dbReference type="EMBL" id="CAE4577099.1"/>
    </source>
</evidence>
<evidence type="ECO:0000256" key="5">
    <source>
        <dbReference type="ARBA" id="ARBA00022801"/>
    </source>
</evidence>
<feature type="domain" description="Peptidase M16 C-terminal" evidence="10">
    <location>
        <begin position="188"/>
        <end position="371"/>
    </location>
</feature>
<dbReference type="InterPro" id="IPR011765">
    <property type="entry name" value="Pept_M16_N"/>
</dbReference>
<dbReference type="InterPro" id="IPR001431">
    <property type="entry name" value="Pept_M16_Zn_BS"/>
</dbReference>
<evidence type="ECO:0008006" key="14">
    <source>
        <dbReference type="Google" id="ProtNLM"/>
    </source>
</evidence>
<evidence type="ECO:0000259" key="10">
    <source>
        <dbReference type="Pfam" id="PF05193"/>
    </source>
</evidence>
<organism evidence="13">
    <name type="scientific">Alexandrium monilatum</name>
    <dbReference type="NCBI Taxonomy" id="311494"/>
    <lineage>
        <taxon>Eukaryota</taxon>
        <taxon>Sar</taxon>
        <taxon>Alveolata</taxon>
        <taxon>Dinophyceae</taxon>
        <taxon>Gonyaulacales</taxon>
        <taxon>Pyrocystaceae</taxon>
        <taxon>Alexandrium</taxon>
    </lineage>
</organism>
<evidence type="ECO:0000256" key="3">
    <source>
        <dbReference type="ARBA" id="ARBA00022670"/>
    </source>
</evidence>
<dbReference type="InterPro" id="IPR007863">
    <property type="entry name" value="Peptidase_M16_C"/>
</dbReference>
<dbReference type="PANTHER" id="PTHR43690">
    <property type="entry name" value="NARDILYSIN"/>
    <property type="match status" value="1"/>
</dbReference>
<dbReference type="PANTHER" id="PTHR43690:SF18">
    <property type="entry name" value="INSULIN-DEGRADING ENZYME-RELATED"/>
    <property type="match status" value="1"/>
</dbReference>
<feature type="domain" description="Peptidase M16 N-terminal" evidence="9">
    <location>
        <begin position="28"/>
        <end position="140"/>
    </location>
</feature>
<dbReference type="Gene3D" id="3.30.830.10">
    <property type="entry name" value="Metalloenzyme, LuxS/M16 peptidase-like"/>
    <property type="match status" value="4"/>
</dbReference>
<gene>
    <name evidence="13" type="ORF">AMON00008_LOCUS16719</name>
</gene>
<dbReference type="Pfam" id="PF16187">
    <property type="entry name" value="Peptidase_M16_M"/>
    <property type="match status" value="1"/>
</dbReference>
<dbReference type="GO" id="GO:0046872">
    <property type="term" value="F:metal ion binding"/>
    <property type="evidence" value="ECO:0007669"/>
    <property type="project" value="UniProtKB-KW"/>
</dbReference>